<evidence type="ECO:0000256" key="1">
    <source>
        <dbReference type="ARBA" id="ARBA00023015"/>
    </source>
</evidence>
<keyword evidence="1" id="KW-0805">Transcription regulation</keyword>
<evidence type="ECO:0000313" key="5">
    <source>
        <dbReference type="EMBL" id="AWG23550.1"/>
    </source>
</evidence>
<dbReference type="InterPro" id="IPR020449">
    <property type="entry name" value="Tscrpt_reg_AraC-type_HTH"/>
</dbReference>
<name>A0A2S1LIC7_9FLAO</name>
<dbReference type="GO" id="GO:0043565">
    <property type="term" value="F:sequence-specific DNA binding"/>
    <property type="evidence" value="ECO:0007669"/>
    <property type="project" value="InterPro"/>
</dbReference>
<dbReference type="PANTHER" id="PTHR43280:SF32">
    <property type="entry name" value="TRANSCRIPTIONAL REGULATORY PROTEIN"/>
    <property type="match status" value="1"/>
</dbReference>
<dbReference type="InterPro" id="IPR009057">
    <property type="entry name" value="Homeodomain-like_sf"/>
</dbReference>
<sequence>MPDIVDHNPTQPHRISFFALLLVTKGLGTHQIDLKEYDLKAGTVLKIAKGQVHAFQKNAKYEGYLIIFTENFVVSHFSKSSINMISHLYNYHISSPIFSNEAGNRIFLDQLIVEVKNENQYAKENIVAALLNLYLLRLERQFNNTLENNNSNHYAIFIQFKNLVEDHYTSTRNVKDYANKLFISTKHLNQVVKEFTLNTAKHFIDDFVILETKRAMVSSNNSLKEIAFAVGFDEVTNFTKFFKKHTNLTPKEFKAL</sequence>
<protein>
    <submittedName>
        <fullName evidence="5">AraC family transcriptional regulator</fullName>
    </submittedName>
</protein>
<dbReference type="InterPro" id="IPR014710">
    <property type="entry name" value="RmlC-like_jellyroll"/>
</dbReference>
<dbReference type="SUPFAM" id="SSF51215">
    <property type="entry name" value="Regulatory protein AraC"/>
    <property type="match status" value="1"/>
</dbReference>
<dbReference type="InterPro" id="IPR003313">
    <property type="entry name" value="AraC-bd"/>
</dbReference>
<dbReference type="PRINTS" id="PR00032">
    <property type="entry name" value="HTHARAC"/>
</dbReference>
<dbReference type="SMART" id="SM00342">
    <property type="entry name" value="HTH_ARAC"/>
    <property type="match status" value="1"/>
</dbReference>
<dbReference type="KEGG" id="ffa:FFWV33_04005"/>
<keyword evidence="6" id="KW-1185">Reference proteome</keyword>
<dbReference type="Gene3D" id="2.60.120.10">
    <property type="entry name" value="Jelly Rolls"/>
    <property type="match status" value="1"/>
</dbReference>
<dbReference type="Gene3D" id="1.10.10.60">
    <property type="entry name" value="Homeodomain-like"/>
    <property type="match status" value="1"/>
</dbReference>
<proteinExistence type="predicted"/>
<accession>A0A2S1LIC7</accession>
<feature type="domain" description="HTH araC/xylS-type" evidence="4">
    <location>
        <begin position="158"/>
        <end position="256"/>
    </location>
</feature>
<dbReference type="EMBL" id="CP020918">
    <property type="protein sequence ID" value="AWG23550.1"/>
    <property type="molecule type" value="Genomic_DNA"/>
</dbReference>
<evidence type="ECO:0000259" key="4">
    <source>
        <dbReference type="PROSITE" id="PS01124"/>
    </source>
</evidence>
<dbReference type="AlphaFoldDB" id="A0A2S1LIC7"/>
<dbReference type="GO" id="GO:0003700">
    <property type="term" value="F:DNA-binding transcription factor activity"/>
    <property type="evidence" value="ECO:0007669"/>
    <property type="project" value="InterPro"/>
</dbReference>
<dbReference type="PANTHER" id="PTHR43280">
    <property type="entry name" value="ARAC-FAMILY TRANSCRIPTIONAL REGULATOR"/>
    <property type="match status" value="1"/>
</dbReference>
<keyword evidence="2" id="KW-0238">DNA-binding</keyword>
<evidence type="ECO:0000256" key="3">
    <source>
        <dbReference type="ARBA" id="ARBA00023163"/>
    </source>
</evidence>
<dbReference type="InterPro" id="IPR037923">
    <property type="entry name" value="HTH-like"/>
</dbReference>
<evidence type="ECO:0000313" key="6">
    <source>
        <dbReference type="Proteomes" id="UP000244527"/>
    </source>
</evidence>
<dbReference type="SUPFAM" id="SSF46689">
    <property type="entry name" value="Homeodomain-like"/>
    <property type="match status" value="1"/>
</dbReference>
<gene>
    <name evidence="5" type="ORF">FFWV33_04005</name>
</gene>
<dbReference type="Pfam" id="PF02311">
    <property type="entry name" value="AraC_binding"/>
    <property type="match status" value="1"/>
</dbReference>
<dbReference type="Proteomes" id="UP000244527">
    <property type="component" value="Chromosome"/>
</dbReference>
<dbReference type="Pfam" id="PF12833">
    <property type="entry name" value="HTH_18"/>
    <property type="match status" value="1"/>
</dbReference>
<organism evidence="5 6">
    <name type="scientific">Flavobacterium faecale</name>
    <dbReference type="NCBI Taxonomy" id="1355330"/>
    <lineage>
        <taxon>Bacteria</taxon>
        <taxon>Pseudomonadati</taxon>
        <taxon>Bacteroidota</taxon>
        <taxon>Flavobacteriia</taxon>
        <taxon>Flavobacteriales</taxon>
        <taxon>Flavobacteriaceae</taxon>
        <taxon>Flavobacterium</taxon>
    </lineage>
</organism>
<dbReference type="PROSITE" id="PS01124">
    <property type="entry name" value="HTH_ARAC_FAMILY_2"/>
    <property type="match status" value="1"/>
</dbReference>
<reference evidence="5 6" key="1">
    <citation type="submission" date="2017-04" db="EMBL/GenBank/DDBJ databases">
        <title>Compelte genome sequence of WV33.</title>
        <authorList>
            <person name="Lee P.C."/>
        </authorList>
    </citation>
    <scope>NUCLEOTIDE SEQUENCE [LARGE SCALE GENOMIC DNA]</scope>
    <source>
        <strain evidence="5 6">WV33</strain>
    </source>
</reference>
<keyword evidence="3" id="KW-0804">Transcription</keyword>
<dbReference type="InterPro" id="IPR018060">
    <property type="entry name" value="HTH_AraC"/>
</dbReference>
<evidence type="ECO:0000256" key="2">
    <source>
        <dbReference type="ARBA" id="ARBA00023125"/>
    </source>
</evidence>